<proteinExistence type="predicted"/>
<sequence length="588" mass="69525">METLFYDIKKGGKCEKIRQCGDDIFRYNNIKEEWKSICQIKLPKQCFNYVTKNNYCKAHQNFVIKQENNQKTFSIILEGKTEYFLEDKNKRYRKNKNKWKPVCKFIYIDKQYDTSEQCVNYSNVCGFCNRHLGGIDRERKESTKVGYINEKYIETLLLSSNEFSDIINIGRENSELDIIFKVKDELKSGLDQYRGIQIKTLSFSRSQYRITSLNNYHDTTLIVGVSINQNFFAIFYKSDIKEYGDVLTINMNNPSSKLYSYIFHDVEANSLGYTFIDTLIKLSKSSTIYSESYISENNNKERESMNRLKICCNKNNLKFKFMDTSDSSIDCMINSKKIQCKYSSYSNRNNGCGYLFEMLKGKNRRKCSYDNRDEIDYFIFENPLNEFYIIPINVLIYFGFIKTEKNEGKCKILLYSSAYSKNHWSKYFINRFELLKTNNIFDIKLIIDMSHVVNKFNYYCYLKNIKSERNINNLSSNIANIANKIIKCSNSSRKIHNNYYFNICSSEKTAYNIDIDLKIPDFFVFHIEIEPIHFYIFPKDILIEKNIIGSSKHKGIYSFGLPIPNSNKINKNKEWTIKYVDNFELLLN</sequence>
<evidence type="ECO:0000313" key="1">
    <source>
        <dbReference type="EMBL" id="QHS78450.1"/>
    </source>
</evidence>
<dbReference type="Gene3D" id="3.40.1350.10">
    <property type="match status" value="1"/>
</dbReference>
<dbReference type="InterPro" id="IPR011856">
    <property type="entry name" value="tRNA_endonuc-like_dom_sf"/>
</dbReference>
<name>A0A6C0AG74_9ZZZZ</name>
<organism evidence="1">
    <name type="scientific">viral metagenome</name>
    <dbReference type="NCBI Taxonomy" id="1070528"/>
    <lineage>
        <taxon>unclassified sequences</taxon>
        <taxon>metagenomes</taxon>
        <taxon>organismal metagenomes</taxon>
    </lineage>
</organism>
<dbReference type="EMBL" id="MN740597">
    <property type="protein sequence ID" value="QHS78450.1"/>
    <property type="molecule type" value="Genomic_DNA"/>
</dbReference>
<protein>
    <submittedName>
        <fullName evidence="1">Uncharacterized protein</fullName>
    </submittedName>
</protein>
<reference evidence="1" key="1">
    <citation type="journal article" date="2020" name="Nature">
        <title>Giant virus diversity and host interactions through global metagenomics.</title>
        <authorList>
            <person name="Schulz F."/>
            <person name="Roux S."/>
            <person name="Paez-Espino D."/>
            <person name="Jungbluth S."/>
            <person name="Walsh D.A."/>
            <person name="Denef V.J."/>
            <person name="McMahon K.D."/>
            <person name="Konstantinidis K.T."/>
            <person name="Eloe-Fadrosh E.A."/>
            <person name="Kyrpides N.C."/>
            <person name="Woyke T."/>
        </authorList>
    </citation>
    <scope>NUCLEOTIDE SEQUENCE</scope>
    <source>
        <strain evidence="1">GVMAG-S-1021933-23</strain>
    </source>
</reference>
<dbReference type="AlphaFoldDB" id="A0A6C0AG74"/>
<accession>A0A6C0AG74</accession>
<dbReference type="GO" id="GO:0003676">
    <property type="term" value="F:nucleic acid binding"/>
    <property type="evidence" value="ECO:0007669"/>
    <property type="project" value="InterPro"/>
</dbReference>